<dbReference type="EMBL" id="MNPJ01000027">
    <property type="protein sequence ID" value="OQS53641.1"/>
    <property type="molecule type" value="Genomic_DNA"/>
</dbReference>
<keyword evidence="2" id="KW-1185">Reference proteome</keyword>
<dbReference type="AlphaFoldDB" id="A0A1W0E330"/>
<name>A0A1W0E330_9MICR</name>
<evidence type="ECO:0000313" key="2">
    <source>
        <dbReference type="Proteomes" id="UP000192758"/>
    </source>
</evidence>
<proteinExistence type="predicted"/>
<reference evidence="1 2" key="1">
    <citation type="journal article" date="2017" name="Environ. Microbiol.">
        <title>Decay of the glycolytic pathway and adaptation to intranuclear parasitism within Enterocytozoonidae microsporidia.</title>
        <authorList>
            <person name="Wiredu Boakye D."/>
            <person name="Jaroenlak P."/>
            <person name="Prachumwat A."/>
            <person name="Williams T.A."/>
            <person name="Bateman K.S."/>
            <person name="Itsathitphaisarn O."/>
            <person name="Sritunyalucksana K."/>
            <person name="Paszkiewicz K.H."/>
            <person name="Moore K.A."/>
            <person name="Stentiford G.D."/>
            <person name="Williams B.A."/>
        </authorList>
    </citation>
    <scope>NUCLEOTIDE SEQUENCE [LARGE SCALE GENOMIC DNA]</scope>
    <source>
        <strain evidence="1 2">TH1</strain>
    </source>
</reference>
<gene>
    <name evidence="1" type="ORF">EHP00_1363</name>
</gene>
<sequence>MCYACGYFCYRCLGYYSQNEFYIKIGQYKYNERRIFCPKCSKFIKGIFKQKIRQYSFCYAVLNEEKIDFPIVFCDNCDFIFENKTHYECLQCKKVYFFKCEYCIKCRNKTKKIKEIF</sequence>
<protein>
    <submittedName>
        <fullName evidence="1">Uncharacterized protein</fullName>
    </submittedName>
</protein>
<accession>A0A1W0E330</accession>
<evidence type="ECO:0000313" key="1">
    <source>
        <dbReference type="EMBL" id="OQS53641.1"/>
    </source>
</evidence>
<dbReference type="VEuPathDB" id="MicrosporidiaDB:EHP00_1363"/>
<organism evidence="1 2">
    <name type="scientific">Ecytonucleospora hepatopenaei</name>
    <dbReference type="NCBI Taxonomy" id="646526"/>
    <lineage>
        <taxon>Eukaryota</taxon>
        <taxon>Fungi</taxon>
        <taxon>Fungi incertae sedis</taxon>
        <taxon>Microsporidia</taxon>
        <taxon>Enterocytozoonidae</taxon>
        <taxon>Ecytonucleospora</taxon>
    </lineage>
</organism>
<dbReference type="Proteomes" id="UP000192758">
    <property type="component" value="Unassembled WGS sequence"/>
</dbReference>
<comment type="caution">
    <text evidence="1">The sequence shown here is derived from an EMBL/GenBank/DDBJ whole genome shotgun (WGS) entry which is preliminary data.</text>
</comment>